<organism evidence="7 8">
    <name type="scientific">Brucella pecoris</name>
    <dbReference type="NCBI Taxonomy" id="867683"/>
    <lineage>
        <taxon>Bacteria</taxon>
        <taxon>Pseudomonadati</taxon>
        <taxon>Pseudomonadota</taxon>
        <taxon>Alphaproteobacteria</taxon>
        <taxon>Hyphomicrobiales</taxon>
        <taxon>Brucellaceae</taxon>
        <taxon>Brucella/Ochrobactrum group</taxon>
        <taxon>Brucella</taxon>
    </lineage>
</organism>
<dbReference type="SUPFAM" id="SSF55811">
    <property type="entry name" value="Nudix"/>
    <property type="match status" value="1"/>
</dbReference>
<dbReference type="GO" id="GO:0046872">
    <property type="term" value="F:metal ion binding"/>
    <property type="evidence" value="ECO:0007669"/>
    <property type="project" value="UniProtKB-KW"/>
</dbReference>
<dbReference type="EMBL" id="VEWK01000007">
    <property type="protein sequence ID" value="TNV11268.1"/>
    <property type="molecule type" value="Genomic_DNA"/>
</dbReference>
<dbReference type="Pfam" id="PF00293">
    <property type="entry name" value="NUDIX"/>
    <property type="match status" value="1"/>
</dbReference>
<comment type="cofactor">
    <cofactor evidence="1">
        <name>Mg(2+)</name>
        <dbReference type="ChEBI" id="CHEBI:18420"/>
    </cofactor>
</comment>
<feature type="domain" description="Nudix hydrolase" evidence="5">
    <location>
        <begin position="20"/>
        <end position="153"/>
    </location>
</feature>
<sequence>MKAQAKQPIATEKRILTPSGRLQQVAALVYRRDMGSLKVLVITSRGTGRWIIPKGWPQVGRTLAETALREAYEEAGIRGEVSPTPIGSFCYCKTDLPPERINQFTAAVFAVQFNGQEKDWPERDQRICEWVSPQEAANRVEETELKQILNQFGDSGIAAAAE</sequence>
<dbReference type="GO" id="GO:0016462">
    <property type="term" value="F:pyrophosphatase activity"/>
    <property type="evidence" value="ECO:0007669"/>
    <property type="project" value="InterPro"/>
</dbReference>
<dbReference type="CDD" id="cd04666">
    <property type="entry name" value="NUDIX_DIPP2_like_Nudt4"/>
    <property type="match status" value="1"/>
</dbReference>
<keyword evidence="3 7" id="KW-0378">Hydrolase</keyword>
<reference evidence="7 8" key="1">
    <citation type="journal article" date="2011" name="Int. J. Syst. Evol. Microbiol.">
        <title>Ochrobactrum pecoris sp. nov., isolated from farm animals.</title>
        <authorList>
            <person name="Kampfer P."/>
            <person name="Huber B."/>
            <person name="Busse H.J."/>
            <person name="Scholz H.C."/>
            <person name="Tomaso H."/>
            <person name="Hotzel H."/>
            <person name="Melzer F."/>
        </authorList>
    </citation>
    <scope>NUCLEOTIDE SEQUENCE [LARGE SCALE GENOMIC DNA]</scope>
    <source>
        <strain evidence="7 8">08RB2639</strain>
    </source>
</reference>
<reference evidence="6 9" key="3">
    <citation type="submission" date="2020-08" db="EMBL/GenBank/DDBJ databases">
        <title>Genomic Encyclopedia of Type Strains, Phase IV (KMG-IV): sequencing the most valuable type-strain genomes for metagenomic binning, comparative biology and taxonomic classification.</title>
        <authorList>
            <person name="Goeker M."/>
        </authorList>
    </citation>
    <scope>NUCLEOTIDE SEQUENCE [LARGE SCALE GENOMIC DNA]</scope>
    <source>
        <strain evidence="6 9">DSM 23868</strain>
    </source>
</reference>
<evidence type="ECO:0000259" key="5">
    <source>
        <dbReference type="PROSITE" id="PS51462"/>
    </source>
</evidence>
<comment type="caution">
    <text evidence="7">The sequence shown here is derived from an EMBL/GenBank/DDBJ whole genome shotgun (WGS) entry which is preliminary data.</text>
</comment>
<dbReference type="PANTHER" id="PTHR12629">
    <property type="entry name" value="DIPHOSPHOINOSITOL POLYPHOSPHATE PHOSPHOHYDROLASE"/>
    <property type="match status" value="1"/>
</dbReference>
<dbReference type="AlphaFoldDB" id="A0A5C5CJ27"/>
<dbReference type="Proteomes" id="UP000553980">
    <property type="component" value="Unassembled WGS sequence"/>
</dbReference>
<evidence type="ECO:0000256" key="2">
    <source>
        <dbReference type="ARBA" id="ARBA00022723"/>
    </source>
</evidence>
<keyword evidence="2" id="KW-0479">Metal-binding</keyword>
<dbReference type="EMBL" id="JACIEX010000007">
    <property type="protein sequence ID" value="MBB4094798.1"/>
    <property type="molecule type" value="Genomic_DNA"/>
</dbReference>
<proteinExistence type="predicted"/>
<dbReference type="InterPro" id="IPR000086">
    <property type="entry name" value="NUDIX_hydrolase_dom"/>
</dbReference>
<evidence type="ECO:0000256" key="4">
    <source>
        <dbReference type="ARBA" id="ARBA00022842"/>
    </source>
</evidence>
<dbReference type="Proteomes" id="UP000313390">
    <property type="component" value="Unassembled WGS sequence"/>
</dbReference>
<evidence type="ECO:0000313" key="7">
    <source>
        <dbReference type="EMBL" id="TNV11268.1"/>
    </source>
</evidence>
<gene>
    <name evidence="7" type="ORF">FIB18_13915</name>
    <name evidence="6" type="ORF">GGQ79_003333</name>
</gene>
<keyword evidence="4" id="KW-0460">Magnesium</keyword>
<dbReference type="PANTHER" id="PTHR12629:SF10">
    <property type="entry name" value="OS06G0255400 PROTEIN"/>
    <property type="match status" value="1"/>
</dbReference>
<keyword evidence="9" id="KW-1185">Reference proteome</keyword>
<dbReference type="InterPro" id="IPR015797">
    <property type="entry name" value="NUDIX_hydrolase-like_dom_sf"/>
</dbReference>
<evidence type="ECO:0000313" key="9">
    <source>
        <dbReference type="Proteomes" id="UP000553980"/>
    </source>
</evidence>
<dbReference type="RefSeq" id="WP_140021286.1">
    <property type="nucleotide sequence ID" value="NZ_JACIEX010000007.1"/>
</dbReference>
<dbReference type="InterPro" id="IPR047198">
    <property type="entry name" value="DDP-like_NUDIX"/>
</dbReference>
<dbReference type="GO" id="GO:0005737">
    <property type="term" value="C:cytoplasm"/>
    <property type="evidence" value="ECO:0007669"/>
    <property type="project" value="TreeGrafter"/>
</dbReference>
<name>A0A5C5CJ27_9HYPH</name>
<evidence type="ECO:0000313" key="8">
    <source>
        <dbReference type="Proteomes" id="UP000313390"/>
    </source>
</evidence>
<evidence type="ECO:0000256" key="1">
    <source>
        <dbReference type="ARBA" id="ARBA00001946"/>
    </source>
</evidence>
<evidence type="ECO:0000313" key="6">
    <source>
        <dbReference type="EMBL" id="MBB4094798.1"/>
    </source>
</evidence>
<accession>A0A5C5CJ27</accession>
<evidence type="ECO:0000256" key="3">
    <source>
        <dbReference type="ARBA" id="ARBA00022801"/>
    </source>
</evidence>
<dbReference type="PROSITE" id="PS51462">
    <property type="entry name" value="NUDIX"/>
    <property type="match status" value="1"/>
</dbReference>
<reference evidence="7" key="2">
    <citation type="submission" date="2019-06" db="EMBL/GenBank/DDBJ databases">
        <authorList>
            <person name="Hu M."/>
        </authorList>
    </citation>
    <scope>NUCLEOTIDE SEQUENCE</scope>
    <source>
        <strain evidence="7">08RB2639</strain>
    </source>
</reference>
<dbReference type="Gene3D" id="3.90.79.10">
    <property type="entry name" value="Nucleoside Triphosphate Pyrophosphohydrolase"/>
    <property type="match status" value="1"/>
</dbReference>
<protein>
    <submittedName>
        <fullName evidence="6">8-oxo-dGTP pyrophosphatase MutT (NUDIX family)</fullName>
    </submittedName>
    <submittedName>
        <fullName evidence="7">NUDIX hydrolase</fullName>
    </submittedName>
</protein>
<dbReference type="OrthoDB" id="7066910at2"/>